<reference evidence="3" key="1">
    <citation type="journal article" date="2018" name="Int. J. Syst. Evol. Microbiol.">
        <title>Neptunicella marina gen. nov., sp. nov., isolated from surface seawater.</title>
        <authorList>
            <person name="Liu X."/>
            <person name="Lai Q."/>
            <person name="Du Y."/>
            <person name="Zhang X."/>
            <person name="Liu Z."/>
            <person name="Sun F."/>
            <person name="Shao Z."/>
        </authorList>
    </citation>
    <scope>NUCLEOTIDE SEQUENCE</scope>
    <source>
        <strain evidence="3">S27-2</strain>
    </source>
</reference>
<evidence type="ECO:0000313" key="4">
    <source>
        <dbReference type="Proteomes" id="UP000601768"/>
    </source>
</evidence>
<protein>
    <submittedName>
        <fullName evidence="3">F0F1 ATP synthase subunit epsilon</fullName>
    </submittedName>
</protein>
<dbReference type="EMBL" id="JACNEP010000001">
    <property type="protein sequence ID" value="MBC3764455.1"/>
    <property type="molecule type" value="Genomic_DNA"/>
</dbReference>
<dbReference type="AlphaFoldDB" id="A0A8J6IJU3"/>
<dbReference type="InterPro" id="IPR020546">
    <property type="entry name" value="ATP_synth_F1_dsu/esu_N"/>
</dbReference>
<dbReference type="InterPro" id="IPR024037">
    <property type="entry name" value="Alt_ATP_synth_F1_esu"/>
</dbReference>
<dbReference type="RefSeq" id="WP_186504928.1">
    <property type="nucleotide sequence ID" value="NZ_JACNEP010000001.1"/>
</dbReference>
<evidence type="ECO:0000256" key="1">
    <source>
        <dbReference type="ARBA" id="ARBA00023196"/>
    </source>
</evidence>
<gene>
    <name evidence="3" type="ORF">H8B19_01080</name>
</gene>
<sequence>MQLKILQPFAVFTNVTNVLRIVVETTEGAFGLLPLRLDCVAVLVPGILSYTTEQGEFFVAVDEGLLVKTNEQVVISVRHANAGNHLNELRDKVKQDFLSADDAALHTKQVLAKLETGFLRRFLSLTKI</sequence>
<dbReference type="Proteomes" id="UP000601768">
    <property type="component" value="Unassembled WGS sequence"/>
</dbReference>
<keyword evidence="1" id="KW-0139">CF(1)</keyword>
<comment type="caution">
    <text evidence="3">The sequence shown here is derived from an EMBL/GenBank/DDBJ whole genome shotgun (WGS) entry which is preliminary data.</text>
</comment>
<reference evidence="3" key="2">
    <citation type="submission" date="2020-08" db="EMBL/GenBank/DDBJ databases">
        <authorList>
            <person name="Lai Q."/>
        </authorList>
    </citation>
    <scope>NUCLEOTIDE SEQUENCE</scope>
    <source>
        <strain evidence="3">S27-2</strain>
    </source>
</reference>
<dbReference type="GO" id="GO:0045259">
    <property type="term" value="C:proton-transporting ATP synthase complex"/>
    <property type="evidence" value="ECO:0007669"/>
    <property type="project" value="UniProtKB-KW"/>
</dbReference>
<accession>A0A8J6IJU3</accession>
<keyword evidence="1" id="KW-0066">ATP synthesis</keyword>
<feature type="domain" description="ATP synthase F1 complex delta/epsilon subunit N-terminal" evidence="2">
    <location>
        <begin position="1"/>
        <end position="80"/>
    </location>
</feature>
<dbReference type="Pfam" id="PF02823">
    <property type="entry name" value="ATP-synt_DE_N"/>
    <property type="match status" value="1"/>
</dbReference>
<dbReference type="NCBIfam" id="NF004871">
    <property type="entry name" value="PRK06228.1"/>
    <property type="match status" value="1"/>
</dbReference>
<keyword evidence="4" id="KW-1185">Reference proteome</keyword>
<name>A0A8J6IJU3_9ALTE</name>
<dbReference type="NCBIfam" id="TIGR03166">
    <property type="entry name" value="alt_F1F0_F1_eps"/>
    <property type="match status" value="1"/>
</dbReference>
<dbReference type="Gene3D" id="2.60.15.10">
    <property type="entry name" value="F0F1 ATP synthase delta/epsilon subunit, N-terminal"/>
    <property type="match status" value="1"/>
</dbReference>
<evidence type="ECO:0000259" key="2">
    <source>
        <dbReference type="Pfam" id="PF02823"/>
    </source>
</evidence>
<evidence type="ECO:0000313" key="3">
    <source>
        <dbReference type="EMBL" id="MBC3764455.1"/>
    </source>
</evidence>
<organism evidence="3 4">
    <name type="scientific">Neptunicella marina</name>
    <dbReference type="NCBI Taxonomy" id="2125989"/>
    <lineage>
        <taxon>Bacteria</taxon>
        <taxon>Pseudomonadati</taxon>
        <taxon>Pseudomonadota</taxon>
        <taxon>Gammaproteobacteria</taxon>
        <taxon>Alteromonadales</taxon>
        <taxon>Alteromonadaceae</taxon>
        <taxon>Neptunicella</taxon>
    </lineage>
</organism>
<dbReference type="GO" id="GO:0015986">
    <property type="term" value="P:proton motive force-driven ATP synthesis"/>
    <property type="evidence" value="ECO:0007669"/>
    <property type="project" value="InterPro"/>
</dbReference>
<proteinExistence type="predicted"/>
<dbReference type="SUPFAM" id="SSF51344">
    <property type="entry name" value="Epsilon subunit of F1F0-ATP synthase N-terminal domain"/>
    <property type="match status" value="1"/>
</dbReference>
<dbReference type="InterPro" id="IPR036771">
    <property type="entry name" value="ATPsynth_dsu/esu_N"/>
</dbReference>